<reference evidence="1 2" key="1">
    <citation type="journal article" date="2024" name="G3 (Bethesda)">
        <title>Genome assembly of Hibiscus sabdariffa L. provides insights into metabolisms of medicinal natural products.</title>
        <authorList>
            <person name="Kim T."/>
        </authorList>
    </citation>
    <scope>NUCLEOTIDE SEQUENCE [LARGE SCALE GENOMIC DNA]</scope>
    <source>
        <strain evidence="1">TK-2024</strain>
        <tissue evidence="1">Old leaves</tissue>
    </source>
</reference>
<name>A0ABR2U639_9ROSI</name>
<keyword evidence="2" id="KW-1185">Reference proteome</keyword>
<dbReference type="EMBL" id="JBBPBN010000002">
    <property type="protein sequence ID" value="KAK9045166.1"/>
    <property type="molecule type" value="Genomic_DNA"/>
</dbReference>
<gene>
    <name evidence="1" type="ORF">V6N11_059055</name>
</gene>
<comment type="caution">
    <text evidence="1">The sequence shown here is derived from an EMBL/GenBank/DDBJ whole genome shotgun (WGS) entry which is preliminary data.</text>
</comment>
<evidence type="ECO:0000313" key="1">
    <source>
        <dbReference type="EMBL" id="KAK9045166.1"/>
    </source>
</evidence>
<protein>
    <submittedName>
        <fullName evidence="1">Uncharacterized protein</fullName>
    </submittedName>
</protein>
<proteinExistence type="predicted"/>
<sequence>MDFEPPALTAPLFSSALNSPLLSLGTQIPQKSCSFVISAVQSSSSERHCQSFSGIVLGSGKRWQRAAAWASWDSVDQRPEGCFFPSQRRSEDREPLLVASCGPFDDGAMIGVGNGQRNEWNVLAVKHHLSSSEFELVKGDGWMKEIEGCGAETNNGGYYTYYENCGILGRRSWAGGWRPGLRNDHQSLEPGCILGFKVIMRTWRVTGDVDEPFLWSIGRTKYMFISSYDSCKCGGVSTMKCFIIIYGLVLFTGMTISDCWRKLVFLETMVKGKKYKEGEVNVFQQSRFLPDWLSSFLSSYFQTMSLPIGEVTVGEKMWFSPGHICLSLVSGVYESFPLFINNDLLVVHVSCQIFDFPEIVSDHAQLSQLTRTKGGMTNHSRYHFMRVNFLVREKIFFASFL</sequence>
<organism evidence="1 2">
    <name type="scientific">Hibiscus sabdariffa</name>
    <name type="common">roselle</name>
    <dbReference type="NCBI Taxonomy" id="183260"/>
    <lineage>
        <taxon>Eukaryota</taxon>
        <taxon>Viridiplantae</taxon>
        <taxon>Streptophyta</taxon>
        <taxon>Embryophyta</taxon>
        <taxon>Tracheophyta</taxon>
        <taxon>Spermatophyta</taxon>
        <taxon>Magnoliopsida</taxon>
        <taxon>eudicotyledons</taxon>
        <taxon>Gunneridae</taxon>
        <taxon>Pentapetalae</taxon>
        <taxon>rosids</taxon>
        <taxon>malvids</taxon>
        <taxon>Malvales</taxon>
        <taxon>Malvaceae</taxon>
        <taxon>Malvoideae</taxon>
        <taxon>Hibiscus</taxon>
    </lineage>
</organism>
<dbReference type="Proteomes" id="UP001396334">
    <property type="component" value="Unassembled WGS sequence"/>
</dbReference>
<evidence type="ECO:0000313" key="2">
    <source>
        <dbReference type="Proteomes" id="UP001396334"/>
    </source>
</evidence>
<accession>A0ABR2U639</accession>